<dbReference type="EMBL" id="CAJVQC010015043">
    <property type="protein sequence ID" value="CAG8663145.1"/>
    <property type="molecule type" value="Genomic_DNA"/>
</dbReference>
<name>A0ACA9NKG3_9GLOM</name>
<evidence type="ECO:0000313" key="2">
    <source>
        <dbReference type="Proteomes" id="UP000789920"/>
    </source>
</evidence>
<proteinExistence type="predicted"/>
<protein>
    <submittedName>
        <fullName evidence="1">14657_t:CDS:1</fullName>
    </submittedName>
</protein>
<sequence>AIVTGFGLDIVNQIDTTPCKTGEKRPEYKGRESTQQTVKDCQVALLRWQSSSQNIHALLPALTNTAPAALAAQKEEYEQKIQQITSSMNALKEEHDKQISEFSSKFENQKHEYETQINDLIASLAAQKEGYEAQLNDLSAALATERETFELKIKESNTSLETQREQYETKIRDHSQSSETKMNELTAALDAQRKQYDEQLKQYNALLSTKQEFEVALRERDSIINKLQTDISGVASEKGKLSQVVKELEETIKSNSTTIEQKEDKVGKLESEISGIKDQLANLAISANATKPLSDPGNRSKSADEASSDPLIGPHVPPFQAGGQQPPPSGSGYMYQAPYGNYSPQPFYQGQQQFYNPGQTPYGYQQQPIYGQQGPPSGYQASGYQQQQPYGQQGSFVGGFMLPDDAPPAYDGPKEGYKDDKKEKS</sequence>
<keyword evidence="2" id="KW-1185">Reference proteome</keyword>
<dbReference type="Proteomes" id="UP000789920">
    <property type="component" value="Unassembled WGS sequence"/>
</dbReference>
<reference evidence="1" key="1">
    <citation type="submission" date="2021-06" db="EMBL/GenBank/DDBJ databases">
        <authorList>
            <person name="Kallberg Y."/>
            <person name="Tangrot J."/>
            <person name="Rosling A."/>
        </authorList>
    </citation>
    <scope>NUCLEOTIDE SEQUENCE</scope>
    <source>
        <strain evidence="1">MA461A</strain>
    </source>
</reference>
<comment type="caution">
    <text evidence="1">The sequence shown here is derived from an EMBL/GenBank/DDBJ whole genome shotgun (WGS) entry which is preliminary data.</text>
</comment>
<organism evidence="1 2">
    <name type="scientific">Racocetra persica</name>
    <dbReference type="NCBI Taxonomy" id="160502"/>
    <lineage>
        <taxon>Eukaryota</taxon>
        <taxon>Fungi</taxon>
        <taxon>Fungi incertae sedis</taxon>
        <taxon>Mucoromycota</taxon>
        <taxon>Glomeromycotina</taxon>
        <taxon>Glomeromycetes</taxon>
        <taxon>Diversisporales</taxon>
        <taxon>Gigasporaceae</taxon>
        <taxon>Racocetra</taxon>
    </lineage>
</organism>
<accession>A0ACA9NKG3</accession>
<feature type="non-terminal residue" evidence="1">
    <location>
        <position position="1"/>
    </location>
</feature>
<gene>
    <name evidence="1" type="ORF">RPERSI_LOCUS8358</name>
</gene>
<evidence type="ECO:0000313" key="1">
    <source>
        <dbReference type="EMBL" id="CAG8663145.1"/>
    </source>
</evidence>